<name>A0AAE0G0A7_9CHLO</name>
<accession>A0AAE0G0A7</accession>
<gene>
    <name evidence="2" type="ORF">CYMTET_22313</name>
</gene>
<evidence type="ECO:0000313" key="2">
    <source>
        <dbReference type="EMBL" id="KAK3269249.1"/>
    </source>
</evidence>
<sequence>MAPPPECPASGSEQVGCDPSGWREEAVSMRRRGGRLTMACAMAARPGPAQGAGNVDGSGLPGRELAPGMRDGCECWERRQRGVDGAGSGCVSGVGLRGMRDGCECWERRQRGVDGAGSGCVSGVGLRYGPAARVPGVWLRAGWM</sequence>
<evidence type="ECO:0000256" key="1">
    <source>
        <dbReference type="SAM" id="MobiDB-lite"/>
    </source>
</evidence>
<reference evidence="2 3" key="1">
    <citation type="journal article" date="2015" name="Genome Biol. Evol.">
        <title>Comparative Genomics of a Bacterivorous Green Alga Reveals Evolutionary Causalities and Consequences of Phago-Mixotrophic Mode of Nutrition.</title>
        <authorList>
            <person name="Burns J.A."/>
            <person name="Paasch A."/>
            <person name="Narechania A."/>
            <person name="Kim E."/>
        </authorList>
    </citation>
    <scope>NUCLEOTIDE SEQUENCE [LARGE SCALE GENOMIC DNA]</scope>
    <source>
        <strain evidence="2 3">PLY_AMNH</strain>
    </source>
</reference>
<dbReference type="AlphaFoldDB" id="A0AAE0G0A7"/>
<proteinExistence type="predicted"/>
<evidence type="ECO:0000313" key="3">
    <source>
        <dbReference type="Proteomes" id="UP001190700"/>
    </source>
</evidence>
<comment type="caution">
    <text evidence="2">The sequence shown here is derived from an EMBL/GenBank/DDBJ whole genome shotgun (WGS) entry which is preliminary data.</text>
</comment>
<keyword evidence="3" id="KW-1185">Reference proteome</keyword>
<dbReference type="EMBL" id="LGRX02011124">
    <property type="protein sequence ID" value="KAK3269249.1"/>
    <property type="molecule type" value="Genomic_DNA"/>
</dbReference>
<protein>
    <submittedName>
        <fullName evidence="2">Uncharacterized protein</fullName>
    </submittedName>
</protein>
<dbReference type="Proteomes" id="UP001190700">
    <property type="component" value="Unassembled WGS sequence"/>
</dbReference>
<organism evidence="2 3">
    <name type="scientific">Cymbomonas tetramitiformis</name>
    <dbReference type="NCBI Taxonomy" id="36881"/>
    <lineage>
        <taxon>Eukaryota</taxon>
        <taxon>Viridiplantae</taxon>
        <taxon>Chlorophyta</taxon>
        <taxon>Pyramimonadophyceae</taxon>
        <taxon>Pyramimonadales</taxon>
        <taxon>Pyramimonadaceae</taxon>
        <taxon>Cymbomonas</taxon>
    </lineage>
</organism>
<feature type="region of interest" description="Disordered" evidence="1">
    <location>
        <begin position="1"/>
        <end position="20"/>
    </location>
</feature>